<dbReference type="InterPro" id="IPR003789">
    <property type="entry name" value="Asn/Gln_tRNA_amidoTrase-B-like"/>
</dbReference>
<dbReference type="RefSeq" id="WP_310174493.1">
    <property type="nucleotide sequence ID" value="NZ_BAABHE010000002.1"/>
</dbReference>
<dbReference type="PANTHER" id="PTHR11659:SF0">
    <property type="entry name" value="GLUTAMYL-TRNA(GLN) AMIDOTRANSFERASE SUBUNIT B, MITOCHONDRIAL"/>
    <property type="match status" value="1"/>
</dbReference>
<dbReference type="InterPro" id="IPR004413">
    <property type="entry name" value="GatB"/>
</dbReference>
<dbReference type="Pfam" id="PF02637">
    <property type="entry name" value="GatB_Yqey"/>
    <property type="match status" value="1"/>
</dbReference>
<evidence type="ECO:0000256" key="1">
    <source>
        <dbReference type="ARBA" id="ARBA00005306"/>
    </source>
</evidence>
<evidence type="ECO:0000256" key="2">
    <source>
        <dbReference type="ARBA" id="ARBA00011123"/>
    </source>
</evidence>
<dbReference type="InterPro" id="IPR017959">
    <property type="entry name" value="Asn/Gln-tRNA_amidoTrfase_suB/E"/>
</dbReference>
<evidence type="ECO:0000313" key="15">
    <source>
        <dbReference type="Proteomes" id="UP001183794"/>
    </source>
</evidence>
<dbReference type="InterPro" id="IPR014746">
    <property type="entry name" value="Gln_synth/guanido_kin_cat_dom"/>
</dbReference>
<name>A0ABU2B2J9_9MICC</name>
<feature type="compositionally biased region" description="Basic and acidic residues" evidence="12">
    <location>
        <begin position="272"/>
        <end position="281"/>
    </location>
</feature>
<proteinExistence type="inferred from homology"/>
<evidence type="ECO:0000256" key="11">
    <source>
        <dbReference type="HAMAP-Rule" id="MF_00121"/>
    </source>
</evidence>
<comment type="subunit">
    <text evidence="2 11">Heterotrimer of A, B and C subunits.</text>
</comment>
<evidence type="ECO:0000256" key="5">
    <source>
        <dbReference type="ARBA" id="ARBA00022741"/>
    </source>
</evidence>
<dbReference type="NCBIfam" id="NF004014">
    <property type="entry name" value="PRK05477.1-4"/>
    <property type="match status" value="1"/>
</dbReference>
<dbReference type="GO" id="GO:0050567">
    <property type="term" value="F:glutaminyl-tRNA synthase (glutamine-hydrolyzing) activity"/>
    <property type="evidence" value="ECO:0007669"/>
    <property type="project" value="UniProtKB-EC"/>
</dbReference>
<dbReference type="NCBIfam" id="NF004013">
    <property type="entry name" value="PRK05477.1-3"/>
    <property type="match status" value="1"/>
</dbReference>
<dbReference type="InterPro" id="IPR017958">
    <property type="entry name" value="Gln-tRNA_amidoTrfase_suB_CS"/>
</dbReference>
<dbReference type="PANTHER" id="PTHR11659">
    <property type="entry name" value="GLUTAMYL-TRNA GLN AMIDOTRANSFERASE SUBUNIT B MITOCHONDRIAL AND PROKARYOTIC PET112-RELATED"/>
    <property type="match status" value="1"/>
</dbReference>
<keyword evidence="4 11" id="KW-0436">Ligase</keyword>
<comment type="caution">
    <text evidence="14">The sequence shown here is derived from an EMBL/GenBank/DDBJ whole genome shotgun (WGS) entry which is preliminary data.</text>
</comment>
<evidence type="ECO:0000256" key="10">
    <source>
        <dbReference type="ARBA" id="ARBA00047913"/>
    </source>
</evidence>
<dbReference type="SMART" id="SM00845">
    <property type="entry name" value="GatB_Yqey"/>
    <property type="match status" value="1"/>
</dbReference>
<keyword evidence="5 11" id="KW-0547">Nucleotide-binding</keyword>
<dbReference type="EMBL" id="JAVDYJ010000001">
    <property type="protein sequence ID" value="MDR7347843.1"/>
    <property type="molecule type" value="Genomic_DNA"/>
</dbReference>
<dbReference type="HAMAP" id="MF_00121">
    <property type="entry name" value="GatB"/>
    <property type="match status" value="1"/>
</dbReference>
<comment type="function">
    <text evidence="8 11">Allows the formation of correctly charged Asn-tRNA(Asn) or Gln-tRNA(Gln) through the transamidation of misacylated Asp-tRNA(Asn) or Glu-tRNA(Gln) in organisms which lack either or both of asparaginyl-tRNA or glutaminyl-tRNA synthetases. The reaction takes place in the presence of glutamine and ATP through an activated phospho-Asp-tRNA(Asn) or phospho-Glu-tRNA(Gln).</text>
</comment>
<dbReference type="NCBIfam" id="NF004012">
    <property type="entry name" value="PRK05477.1-2"/>
    <property type="match status" value="1"/>
</dbReference>
<evidence type="ECO:0000259" key="13">
    <source>
        <dbReference type="SMART" id="SM00845"/>
    </source>
</evidence>
<evidence type="ECO:0000256" key="9">
    <source>
        <dbReference type="ARBA" id="ARBA00047380"/>
    </source>
</evidence>
<dbReference type="Proteomes" id="UP001183794">
    <property type="component" value="Unassembled WGS sequence"/>
</dbReference>
<evidence type="ECO:0000256" key="12">
    <source>
        <dbReference type="SAM" id="MobiDB-lite"/>
    </source>
</evidence>
<accession>A0ABU2B2J9</accession>
<evidence type="ECO:0000256" key="6">
    <source>
        <dbReference type="ARBA" id="ARBA00022840"/>
    </source>
</evidence>
<protein>
    <recommendedName>
        <fullName evidence="3 11">Aspartyl/glutamyl-tRNA(Asn/Gln) amidotransferase subunit B</fullName>
        <shortName evidence="11">Asp/Glu-ADT subunit B</shortName>
        <ecNumber evidence="11">6.3.5.-</ecNumber>
    </recommendedName>
</protein>
<dbReference type="Pfam" id="PF02934">
    <property type="entry name" value="GatB_N"/>
    <property type="match status" value="1"/>
</dbReference>
<dbReference type="GO" id="GO:0050566">
    <property type="term" value="F:asparaginyl-tRNA synthase (glutamine-hydrolyzing) activity"/>
    <property type="evidence" value="ECO:0007669"/>
    <property type="project" value="UniProtKB-EC"/>
</dbReference>
<evidence type="ECO:0000256" key="7">
    <source>
        <dbReference type="ARBA" id="ARBA00022917"/>
    </source>
</evidence>
<evidence type="ECO:0000256" key="8">
    <source>
        <dbReference type="ARBA" id="ARBA00024799"/>
    </source>
</evidence>
<evidence type="ECO:0000256" key="4">
    <source>
        <dbReference type="ARBA" id="ARBA00022598"/>
    </source>
</evidence>
<keyword evidence="6 11" id="KW-0067">ATP-binding</keyword>
<dbReference type="InterPro" id="IPR023168">
    <property type="entry name" value="GatB_Yqey_C_2"/>
</dbReference>
<dbReference type="InterPro" id="IPR018027">
    <property type="entry name" value="Asn/Gln_amidotransferase"/>
</dbReference>
<dbReference type="InterPro" id="IPR006075">
    <property type="entry name" value="Asn/Gln-tRNA_Trfase_suB/E_cat"/>
</dbReference>
<dbReference type="PROSITE" id="PS01234">
    <property type="entry name" value="GATB"/>
    <property type="match status" value="1"/>
</dbReference>
<evidence type="ECO:0000256" key="3">
    <source>
        <dbReference type="ARBA" id="ARBA00016923"/>
    </source>
</evidence>
<feature type="region of interest" description="Disordered" evidence="12">
    <location>
        <begin position="269"/>
        <end position="293"/>
    </location>
</feature>
<comment type="catalytic activity">
    <reaction evidence="9 11">
        <text>L-aspartyl-tRNA(Asn) + L-glutamine + ATP + H2O = L-asparaginyl-tRNA(Asn) + L-glutamate + ADP + phosphate + 2 H(+)</text>
        <dbReference type="Rhea" id="RHEA:14513"/>
        <dbReference type="Rhea" id="RHEA-COMP:9674"/>
        <dbReference type="Rhea" id="RHEA-COMP:9677"/>
        <dbReference type="ChEBI" id="CHEBI:15377"/>
        <dbReference type="ChEBI" id="CHEBI:15378"/>
        <dbReference type="ChEBI" id="CHEBI:29985"/>
        <dbReference type="ChEBI" id="CHEBI:30616"/>
        <dbReference type="ChEBI" id="CHEBI:43474"/>
        <dbReference type="ChEBI" id="CHEBI:58359"/>
        <dbReference type="ChEBI" id="CHEBI:78515"/>
        <dbReference type="ChEBI" id="CHEBI:78516"/>
        <dbReference type="ChEBI" id="CHEBI:456216"/>
    </reaction>
</comment>
<keyword evidence="7 11" id="KW-0648">Protein biosynthesis</keyword>
<dbReference type="NCBIfam" id="TIGR00133">
    <property type="entry name" value="gatB"/>
    <property type="match status" value="1"/>
</dbReference>
<organism evidence="14 15">
    <name type="scientific">Enteractinococcus fodinae</name>
    <dbReference type="NCBI Taxonomy" id="684663"/>
    <lineage>
        <taxon>Bacteria</taxon>
        <taxon>Bacillati</taxon>
        <taxon>Actinomycetota</taxon>
        <taxon>Actinomycetes</taxon>
        <taxon>Micrococcales</taxon>
        <taxon>Micrococcaceae</taxon>
    </lineage>
</organism>
<comment type="similarity">
    <text evidence="1 11">Belongs to the GatB/GatE family. GatB subfamily.</text>
</comment>
<gene>
    <name evidence="11" type="primary">gatB</name>
    <name evidence="14" type="ORF">J2S62_002100</name>
</gene>
<dbReference type="Gene3D" id="1.10.10.410">
    <property type="match status" value="1"/>
</dbReference>
<comment type="catalytic activity">
    <reaction evidence="10 11">
        <text>L-glutamyl-tRNA(Gln) + L-glutamine + ATP + H2O = L-glutaminyl-tRNA(Gln) + L-glutamate + ADP + phosphate + H(+)</text>
        <dbReference type="Rhea" id="RHEA:17521"/>
        <dbReference type="Rhea" id="RHEA-COMP:9681"/>
        <dbReference type="Rhea" id="RHEA-COMP:9684"/>
        <dbReference type="ChEBI" id="CHEBI:15377"/>
        <dbReference type="ChEBI" id="CHEBI:15378"/>
        <dbReference type="ChEBI" id="CHEBI:29985"/>
        <dbReference type="ChEBI" id="CHEBI:30616"/>
        <dbReference type="ChEBI" id="CHEBI:43474"/>
        <dbReference type="ChEBI" id="CHEBI:58359"/>
        <dbReference type="ChEBI" id="CHEBI:78520"/>
        <dbReference type="ChEBI" id="CHEBI:78521"/>
        <dbReference type="ChEBI" id="CHEBI:456216"/>
    </reaction>
</comment>
<dbReference type="SUPFAM" id="SSF89095">
    <property type="entry name" value="GatB/YqeY motif"/>
    <property type="match status" value="1"/>
</dbReference>
<reference evidence="14 15" key="1">
    <citation type="submission" date="2023-07" db="EMBL/GenBank/DDBJ databases">
        <title>Sequencing the genomes of 1000 actinobacteria strains.</title>
        <authorList>
            <person name="Klenk H.-P."/>
        </authorList>
    </citation>
    <scope>NUCLEOTIDE SEQUENCE [LARGE SCALE GENOMIC DNA]</scope>
    <source>
        <strain evidence="14 15">DSM 22966</strain>
    </source>
</reference>
<evidence type="ECO:0000313" key="14">
    <source>
        <dbReference type="EMBL" id="MDR7347843.1"/>
    </source>
</evidence>
<dbReference type="SUPFAM" id="SSF55931">
    <property type="entry name" value="Glutamine synthetase/guanido kinase"/>
    <property type="match status" value="1"/>
</dbReference>
<sequence length="503" mass="55026">MTTHSPALPSFEETVAQYDPVLGFEVHVELNTASKIFSSAPNAFGDEPNTNLTEVDLGMPGALPTMNYGAIEAAIKLGLALNCSIAETCRFARKHYFYPDVPKNFQISQYDEPIAFDGWVDVELDDGELFRVEIERAHLEEDAGKLTHVGTSGRIHAASYALVDYNRAGVPLIEIVSKPIEGAGDRAPELARAYVRTIRDIVRALDISDAHMERGNLRCDANVSLQPKGATEFGTRTETKNVNSMRTVAQAVEYEMRRQAAVLTAGDQVNQETRHWQEDTRTTSPGRSKSDADDYRYFREPDLVPIEVDQAWLDRLRAELPELPDQRRRRLKAEWGTSDATFRDLVHAGALDVIEATVDAGATPEAARKWWMGELARLAHARGTSLEGLGVTPEDVVEVESLVAEDLINDKIARQLLGYVADGEGAPREIVAARALAVVSDDEVLGQAVDAAIAEHPDAVDKITNGKLQAIGALIGPVMRATGGQADTGRVRELIMHKLGVAE</sequence>
<feature type="domain" description="Asn/Gln amidotransferase" evidence="13">
    <location>
        <begin position="352"/>
        <end position="499"/>
    </location>
</feature>
<dbReference type="EC" id="6.3.5.-" evidence="11"/>
<keyword evidence="15" id="KW-1185">Reference proteome</keyword>